<dbReference type="PANTHER" id="PTHR30163">
    <property type="entry name" value="MEMBRANE-BOUND LYTIC MUREIN TRANSGLYCOSYLASE B"/>
    <property type="match status" value="1"/>
</dbReference>
<evidence type="ECO:0000313" key="4">
    <source>
        <dbReference type="EMBL" id="SLN48771.1"/>
    </source>
</evidence>
<dbReference type="EMBL" id="FWFV01000005">
    <property type="protein sequence ID" value="SLN48771.1"/>
    <property type="molecule type" value="Genomic_DNA"/>
</dbReference>
<keyword evidence="1" id="KW-0732">Signal</keyword>
<dbReference type="NCBIfam" id="TIGR02283">
    <property type="entry name" value="MltB_2"/>
    <property type="match status" value="1"/>
</dbReference>
<dbReference type="GO" id="GO:0009253">
    <property type="term" value="P:peptidoglycan catabolic process"/>
    <property type="evidence" value="ECO:0007669"/>
    <property type="project" value="TreeGrafter"/>
</dbReference>
<dbReference type="InterPro" id="IPR011970">
    <property type="entry name" value="MltB_2"/>
</dbReference>
<reference evidence="4 5" key="1">
    <citation type="submission" date="2017-03" db="EMBL/GenBank/DDBJ databases">
        <authorList>
            <person name="Afonso C.L."/>
            <person name="Miller P.J."/>
            <person name="Scott M.A."/>
            <person name="Spackman E."/>
            <person name="Goraichik I."/>
            <person name="Dimitrov K.M."/>
            <person name="Suarez D.L."/>
            <person name="Swayne D.E."/>
        </authorList>
    </citation>
    <scope>NUCLEOTIDE SEQUENCE [LARGE SCALE GENOMIC DNA]</scope>
    <source>
        <strain evidence="4 5">CECT 7066</strain>
    </source>
</reference>
<dbReference type="InterPro" id="IPR043426">
    <property type="entry name" value="MltB-like"/>
</dbReference>
<proteinExistence type="predicted"/>
<organism evidence="4 5">
    <name type="scientific">Palleronia marisminoris</name>
    <dbReference type="NCBI Taxonomy" id="315423"/>
    <lineage>
        <taxon>Bacteria</taxon>
        <taxon>Pseudomonadati</taxon>
        <taxon>Pseudomonadota</taxon>
        <taxon>Alphaproteobacteria</taxon>
        <taxon>Rhodobacterales</taxon>
        <taxon>Roseobacteraceae</taxon>
        <taxon>Palleronia</taxon>
    </lineage>
</organism>
<dbReference type="OrthoDB" id="9808544at2"/>
<dbReference type="RefSeq" id="WP_085854188.1">
    <property type="nucleotide sequence ID" value="NZ_FOPF01000005.1"/>
</dbReference>
<accession>A0A1Y5SUP1</accession>
<evidence type="ECO:0000259" key="3">
    <source>
        <dbReference type="Pfam" id="PF13406"/>
    </source>
</evidence>
<dbReference type="PANTHER" id="PTHR30163:SF8">
    <property type="entry name" value="LYTIC MUREIN TRANSGLYCOSYLASE"/>
    <property type="match status" value="1"/>
</dbReference>
<keyword evidence="4" id="KW-0456">Lyase</keyword>
<feature type="domain" description="Peptidoglycan binding-like" evidence="2">
    <location>
        <begin position="344"/>
        <end position="399"/>
    </location>
</feature>
<feature type="domain" description="Transglycosylase SLT" evidence="3">
    <location>
        <begin position="35"/>
        <end position="323"/>
    </location>
</feature>
<feature type="chain" id="PRO_5010984535" evidence="1">
    <location>
        <begin position="20"/>
        <end position="399"/>
    </location>
</feature>
<evidence type="ECO:0000259" key="2">
    <source>
        <dbReference type="Pfam" id="PF01471"/>
    </source>
</evidence>
<dbReference type="AlphaFoldDB" id="A0A1Y5SUP1"/>
<dbReference type="Gene3D" id="1.10.8.350">
    <property type="entry name" value="Bacterial muramidase"/>
    <property type="match status" value="1"/>
</dbReference>
<dbReference type="SUPFAM" id="SSF47090">
    <property type="entry name" value="PGBD-like"/>
    <property type="match status" value="1"/>
</dbReference>
<dbReference type="Pfam" id="PF13406">
    <property type="entry name" value="SLT_2"/>
    <property type="match status" value="1"/>
</dbReference>
<name>A0A1Y5SUP1_9RHOB</name>
<dbReference type="InterPro" id="IPR036365">
    <property type="entry name" value="PGBD-like_sf"/>
</dbReference>
<evidence type="ECO:0000313" key="5">
    <source>
        <dbReference type="Proteomes" id="UP000193870"/>
    </source>
</evidence>
<dbReference type="EC" id="4.2.2.-" evidence="4"/>
<gene>
    <name evidence="4" type="primary">mltB_3</name>
    <name evidence="4" type="ORF">PAM7066_02217</name>
</gene>
<dbReference type="InterPro" id="IPR036366">
    <property type="entry name" value="PGBDSf"/>
</dbReference>
<dbReference type="Proteomes" id="UP000193870">
    <property type="component" value="Unassembled WGS sequence"/>
</dbReference>
<sequence>MKPVLSALLLCLAAAPVAAATEREGEIIVPCGGDFAAFTDAMEQAAVQRGADPAAAAQFFSGVRQDQDTIDADRRQGVFNLPFVEFAQRLISQSRMDRGQQNADRYADVFNRIEQTYGVPRGVLMAFWAFETDYGAVQGDFNTVDSLVTLSHDCRRPELFQPQVMAALELYERGDLDPRSTTGAWAGEIGQVQMLPVDILLNGVDGDGDGQVTLKTSTPDALMSGAKMLSDLGWRPNEPWLEEVSVPASFPWEEAGLETTKPAEEWARMGVTARDGSIDRPDLPASLILPQGKDGPAFLAYPNFSVLFEWNQSFTYVLTAAYFGTRLEGAPIFDVGNPSPPLSDAQMKDLQQKLQARGHDVGDVDGILGAGTRAAVRAEQARLGMPVDAWPTTALLNAL</sequence>
<keyword evidence="5" id="KW-1185">Reference proteome</keyword>
<dbReference type="Pfam" id="PF01471">
    <property type="entry name" value="PG_binding_1"/>
    <property type="match status" value="1"/>
</dbReference>
<protein>
    <submittedName>
        <fullName evidence="4">Membrane-bound lytic murein transglycosylase B</fullName>
        <ecNumber evidence="4">4.2.2.-</ecNumber>
    </submittedName>
</protein>
<dbReference type="Gene3D" id="1.10.101.10">
    <property type="entry name" value="PGBD-like superfamily/PGBD"/>
    <property type="match status" value="1"/>
</dbReference>
<dbReference type="GO" id="GO:0008933">
    <property type="term" value="F:peptidoglycan lytic transglycosylase activity"/>
    <property type="evidence" value="ECO:0007669"/>
    <property type="project" value="TreeGrafter"/>
</dbReference>
<dbReference type="InterPro" id="IPR023346">
    <property type="entry name" value="Lysozyme-like_dom_sf"/>
</dbReference>
<dbReference type="STRING" id="315423.SAMN04488020_105273"/>
<evidence type="ECO:0000256" key="1">
    <source>
        <dbReference type="SAM" id="SignalP"/>
    </source>
</evidence>
<dbReference type="Gene3D" id="1.10.530.10">
    <property type="match status" value="1"/>
</dbReference>
<dbReference type="InterPro" id="IPR002477">
    <property type="entry name" value="Peptidoglycan-bd-like"/>
</dbReference>
<dbReference type="InterPro" id="IPR031304">
    <property type="entry name" value="SLT_2"/>
</dbReference>
<dbReference type="SUPFAM" id="SSF53955">
    <property type="entry name" value="Lysozyme-like"/>
    <property type="match status" value="1"/>
</dbReference>
<feature type="signal peptide" evidence="1">
    <location>
        <begin position="1"/>
        <end position="19"/>
    </location>
</feature>